<accession>A0A1U9ZX83</accession>
<keyword evidence="2" id="KW-1185">Reference proteome</keyword>
<dbReference type="AlphaFoldDB" id="A0A1U9ZX83"/>
<organism evidence="1 2">
    <name type="scientific">[Actinomadura] parvosata subsp. kistnae</name>
    <dbReference type="NCBI Taxonomy" id="1909395"/>
    <lineage>
        <taxon>Bacteria</taxon>
        <taxon>Bacillati</taxon>
        <taxon>Actinomycetota</taxon>
        <taxon>Actinomycetes</taxon>
        <taxon>Streptosporangiales</taxon>
        <taxon>Streptosporangiaceae</taxon>
        <taxon>Nonomuraea</taxon>
    </lineage>
</organism>
<dbReference type="EMBL" id="CP017717">
    <property type="protein sequence ID" value="AQZ62529.1"/>
    <property type="molecule type" value="Genomic_DNA"/>
</dbReference>
<evidence type="ECO:0000313" key="2">
    <source>
        <dbReference type="Proteomes" id="UP000190797"/>
    </source>
</evidence>
<evidence type="ECO:0000313" key="1">
    <source>
        <dbReference type="EMBL" id="AQZ62529.1"/>
    </source>
</evidence>
<dbReference type="RefSeq" id="WP_080038684.1">
    <property type="nucleotide sequence ID" value="NZ_CP017717.1"/>
</dbReference>
<name>A0A1U9ZX83_9ACTN</name>
<dbReference type="Proteomes" id="UP000190797">
    <property type="component" value="Chromosome"/>
</dbReference>
<gene>
    <name evidence="1" type="ORF">BKM31_14610</name>
</gene>
<sequence length="70" mass="7630">MVDRVSRFVLDDNQMLTPGALQIGRDVYLTDWLSGGKISKLNLDTGTRSTVASGFVAPGICVKARTARCW</sequence>
<reference evidence="2" key="1">
    <citation type="journal article" date="2017" name="Med. Chem. Commun.">
        <title>Nonomuraea sp. ATCC 55076 harbours the largest actinomycete chromosome to date and the kistamicin biosynthetic gene cluster.</title>
        <authorList>
            <person name="Nazari B."/>
            <person name="Forneris C.C."/>
            <person name="Gibson M.I."/>
            <person name="Moon K."/>
            <person name="Schramma K.R."/>
            <person name="Seyedsayamdost M.R."/>
        </authorList>
    </citation>
    <scope>NUCLEOTIDE SEQUENCE [LARGE SCALE GENOMIC DNA]</scope>
    <source>
        <strain evidence="2">ATCC 55076</strain>
    </source>
</reference>
<proteinExistence type="predicted"/>
<protein>
    <submittedName>
        <fullName evidence="1">Uncharacterized protein</fullName>
    </submittedName>
</protein>
<dbReference type="KEGG" id="noa:BKM31_14610"/>